<dbReference type="RefSeq" id="YP_008854138.1">
    <property type="nucleotide sequence ID" value="NC_022920.1"/>
</dbReference>
<accession>V5XWC2</accession>
<name>V5XWC2_BPS25</name>
<organism evidence="1 2">
    <name type="scientific">Staphylococcus phage S25-3</name>
    <dbReference type="NCBI Taxonomy" id="1041526"/>
    <lineage>
        <taxon>Viruses</taxon>
        <taxon>Duplodnaviria</taxon>
        <taxon>Heunggongvirae</taxon>
        <taxon>Uroviricota</taxon>
        <taxon>Caudoviricetes</taxon>
        <taxon>Herelleviridae</taxon>
        <taxon>Twortvirinae</taxon>
        <taxon>Kayvirus</taxon>
        <taxon>Kayvirus S253</taxon>
    </lineage>
</organism>
<dbReference type="GeneID" id="17729375"/>
<evidence type="ECO:0000313" key="1">
    <source>
        <dbReference type="EMBL" id="BAO09166.1"/>
    </source>
</evidence>
<protein>
    <recommendedName>
        <fullName evidence="3">Terminal repeat-encoded protein</fullName>
    </recommendedName>
</protein>
<evidence type="ECO:0000313" key="2">
    <source>
        <dbReference type="Proteomes" id="UP000204595"/>
    </source>
</evidence>
<organismHost>
    <name type="scientific">Staphylococcus aureus</name>
    <dbReference type="NCBI Taxonomy" id="1280"/>
</organismHost>
<proteinExistence type="predicted"/>
<reference evidence="1 2" key="1">
    <citation type="journal article" date="2013" name="FEMS Microbiol. Lett.">
        <title>Evaluating efficacy of bacteriophage therapy against Staphylococcus aureus infections using a silkworm larval infection model.</title>
        <authorList>
            <person name="Takemura-Uchiyama I."/>
            <person name="Uchiyama J."/>
            <person name="Kato S."/>
            <person name="Inoue T."/>
            <person name="Ujihara T."/>
            <person name="Ohara N."/>
            <person name="Daibata M."/>
            <person name="Matsuzaki S."/>
        </authorList>
    </citation>
    <scope>NUCLEOTIDE SEQUENCE [LARGE SCALE GENOMIC DNA]</scope>
    <source>
        <strain evidence="1 2">S25-3</strain>
    </source>
</reference>
<dbReference type="Proteomes" id="UP000204595">
    <property type="component" value="Segment"/>
</dbReference>
<dbReference type="KEGG" id="vg:17729375"/>
<reference evidence="2" key="2">
    <citation type="journal article" date="2014" name="Ann. Microbiol.">
        <title>Genomic and phylogenetic traits of Staphylococcus phages S25-3 and S25-4 (family Myoviridae, genus Twort-like viruses).</title>
        <authorList>
            <person name="Takemura-Uchiyama I."/>
            <person name="Uchiyama J."/>
            <person name="Kato S."/>
            <person name="Ujihara T."/>
            <person name="Daibata M."/>
            <person name="Matsuzaki S."/>
        </authorList>
    </citation>
    <scope>NUCLEOTIDE SEQUENCE [LARGE SCALE GENOMIC DNA]</scope>
    <source>
        <strain evidence="2">S25-3</strain>
    </source>
</reference>
<evidence type="ECO:0008006" key="3">
    <source>
        <dbReference type="Google" id="ProtNLM"/>
    </source>
</evidence>
<keyword evidence="2" id="KW-1185">Reference proteome</keyword>
<sequence length="98" mass="11675">MIEIYLSENYDKDLLKAELKWIKETASRELTYDVNRSPGLDVHINTYYKCTKDEVEEMSLHPQFEDDICVFIAETWIHEYRNGKSIGVDSMEEYVKEM</sequence>
<dbReference type="EMBL" id="AB853330">
    <property type="protein sequence ID" value="BAO09166.1"/>
    <property type="molecule type" value="Genomic_DNA"/>
</dbReference>